<evidence type="ECO:0000256" key="1">
    <source>
        <dbReference type="ARBA" id="ARBA00004418"/>
    </source>
</evidence>
<dbReference type="Gene3D" id="3.40.190.10">
    <property type="entry name" value="Periplasmic binding protein-like II"/>
    <property type="match status" value="2"/>
</dbReference>
<dbReference type="AlphaFoldDB" id="A0A3S0HUD3"/>
<evidence type="ECO:0000256" key="4">
    <source>
        <dbReference type="ARBA" id="ARBA00022729"/>
    </source>
</evidence>
<accession>A0A3S0HUD3</accession>
<keyword evidence="3" id="KW-0813">Transport</keyword>
<protein>
    <submittedName>
        <fullName evidence="7">Extracellular solute-binding protein</fullName>
    </submittedName>
</protein>
<keyword evidence="8" id="KW-1185">Reference proteome</keyword>
<dbReference type="OrthoDB" id="9815444at2"/>
<dbReference type="GO" id="GO:0030288">
    <property type="term" value="C:outer membrane-bounded periplasmic space"/>
    <property type="evidence" value="ECO:0007669"/>
    <property type="project" value="TreeGrafter"/>
</dbReference>
<keyword evidence="5" id="KW-0574">Periplasm</keyword>
<comment type="caution">
    <text evidence="7">The sequence shown here is derived from an EMBL/GenBank/DDBJ whole genome shotgun (WGS) entry which is preliminary data.</text>
</comment>
<dbReference type="Proteomes" id="UP000267400">
    <property type="component" value="Unassembled WGS sequence"/>
</dbReference>
<reference evidence="7 8" key="1">
    <citation type="submission" date="2018-12" db="EMBL/GenBank/DDBJ databases">
        <authorList>
            <person name="Yu L."/>
        </authorList>
    </citation>
    <scope>NUCLEOTIDE SEQUENCE [LARGE SCALE GENOMIC DNA]</scope>
    <source>
        <strain evidence="7 8">11S</strain>
    </source>
</reference>
<name>A0A3S0HUD3_9GAMM</name>
<dbReference type="GO" id="GO:0030975">
    <property type="term" value="F:thiamine binding"/>
    <property type="evidence" value="ECO:0007669"/>
    <property type="project" value="TreeGrafter"/>
</dbReference>
<feature type="compositionally biased region" description="Polar residues" evidence="6">
    <location>
        <begin position="1"/>
        <end position="28"/>
    </location>
</feature>
<comment type="subcellular location">
    <subcellularLocation>
        <location evidence="1">Periplasm</location>
    </subcellularLocation>
</comment>
<dbReference type="PANTHER" id="PTHR30006:SF3">
    <property type="entry name" value="THIAMINE-BINDING PERIPLASMIC PROTEIN"/>
    <property type="match status" value="1"/>
</dbReference>
<evidence type="ECO:0000256" key="3">
    <source>
        <dbReference type="ARBA" id="ARBA00022448"/>
    </source>
</evidence>
<organism evidence="7 8">
    <name type="scientific">Halomonas nitroreducens</name>
    <dbReference type="NCBI Taxonomy" id="447425"/>
    <lineage>
        <taxon>Bacteria</taxon>
        <taxon>Pseudomonadati</taxon>
        <taxon>Pseudomonadota</taxon>
        <taxon>Gammaproteobacteria</taxon>
        <taxon>Oceanospirillales</taxon>
        <taxon>Halomonadaceae</taxon>
        <taxon>Halomonas</taxon>
    </lineage>
</organism>
<dbReference type="SUPFAM" id="SSF53850">
    <property type="entry name" value="Periplasmic binding protein-like II"/>
    <property type="match status" value="1"/>
</dbReference>
<evidence type="ECO:0000256" key="5">
    <source>
        <dbReference type="ARBA" id="ARBA00022764"/>
    </source>
</evidence>
<keyword evidence="4" id="KW-0732">Signal</keyword>
<dbReference type="Pfam" id="PF13416">
    <property type="entry name" value="SBP_bac_8"/>
    <property type="match status" value="1"/>
</dbReference>
<dbReference type="GO" id="GO:0015888">
    <property type="term" value="P:thiamine transport"/>
    <property type="evidence" value="ECO:0007669"/>
    <property type="project" value="TreeGrafter"/>
</dbReference>
<dbReference type="EMBL" id="RXNS01000003">
    <property type="protein sequence ID" value="RTR05913.1"/>
    <property type="molecule type" value="Genomic_DNA"/>
</dbReference>
<dbReference type="GO" id="GO:0030976">
    <property type="term" value="F:thiamine pyrophosphate binding"/>
    <property type="evidence" value="ECO:0007669"/>
    <property type="project" value="TreeGrafter"/>
</dbReference>
<feature type="region of interest" description="Disordered" evidence="6">
    <location>
        <begin position="1"/>
        <end position="30"/>
    </location>
</feature>
<evidence type="ECO:0000256" key="6">
    <source>
        <dbReference type="SAM" id="MobiDB-lite"/>
    </source>
</evidence>
<gene>
    <name evidence="7" type="ORF">EKG36_03945</name>
</gene>
<evidence type="ECO:0000313" key="7">
    <source>
        <dbReference type="EMBL" id="RTR05913.1"/>
    </source>
</evidence>
<evidence type="ECO:0000256" key="2">
    <source>
        <dbReference type="ARBA" id="ARBA00008520"/>
    </source>
</evidence>
<sequence length="402" mass="44166">MTTTPSSGWSSRRASPGPSCSTATSCGGRSTVPARRLTRACVLALGLWAAWPAVAAPEGITVLSWGGAYERAQSRALFAPFTEATGTPVSVARYDGGLADLRRAVATGEVPWDVMDMTRSEAMAACREGLLAPLSPSLAEPAPDGTSAERDFIDGAFGPCSITHSVFATVVAYRRDAFPGRRPTRIADLFDQRRFPGPRALQRTPSVNLEWALLSYDVPREELYRLLSTRRGLSLALARLEGLEDLRWWETGSTPPRLLAEGKVVMASGYNGRFFDAMVNRDVPIEILWDAQVQEHEVWAIPRQAPHPEAARAFIRFATATERQAELTRYIPYGPSRQSAALRITTHADSGIDMRLHIPTHPLNAERAVTKDEAWYARTRERIGDYFRAALFPAVDEAAPDD</sequence>
<dbReference type="PANTHER" id="PTHR30006">
    <property type="entry name" value="THIAMINE-BINDING PERIPLASMIC PROTEIN-RELATED"/>
    <property type="match status" value="1"/>
</dbReference>
<comment type="similarity">
    <text evidence="2">Belongs to the bacterial solute-binding protein 1 family.</text>
</comment>
<dbReference type="InterPro" id="IPR006059">
    <property type="entry name" value="SBP"/>
</dbReference>
<proteinExistence type="inferred from homology"/>
<evidence type="ECO:0000313" key="8">
    <source>
        <dbReference type="Proteomes" id="UP000267400"/>
    </source>
</evidence>